<reference evidence="1" key="1">
    <citation type="submission" date="2024-10" db="EMBL/GenBank/DDBJ databases">
        <title>Genetic diversity among independent isolates of the Dolichocephalovirinae subfamily.</title>
        <authorList>
            <person name="Ely B."/>
            <person name="Thomas Q."/>
            <person name="Mohammadi T."/>
        </authorList>
    </citation>
    <scope>NUCLEOTIDE SEQUENCE</scope>
</reference>
<protein>
    <submittedName>
        <fullName evidence="1">Uncharacterized protein</fullName>
    </submittedName>
</protein>
<accession>A0AB74UGD6</accession>
<sequence>MSVNYYVERYGRVSGARTKITHIGQWANGRFLFSGSQHRTTRDWRDALRALTADEKIVSENGVVMTRANSGTWSARPWPTTPLSTTP</sequence>
<dbReference type="EMBL" id="PQ287320">
    <property type="protein sequence ID" value="XHV10499.1"/>
    <property type="molecule type" value="Genomic_DNA"/>
</dbReference>
<proteinExistence type="predicted"/>
<evidence type="ECO:0000313" key="1">
    <source>
        <dbReference type="EMBL" id="XHV10499.1"/>
    </source>
</evidence>
<organism evidence="1">
    <name type="scientific">Caulobacter phage BL57</name>
    <dbReference type="NCBI Taxonomy" id="3348355"/>
    <lineage>
        <taxon>Viruses</taxon>
    </lineage>
</organism>
<gene>
    <name evidence="1" type="ORF">BL57_027</name>
</gene>
<name>A0AB74UGD6_9VIRU</name>